<feature type="binding site" evidence="9">
    <location>
        <position position="274"/>
    </location>
    <ligand>
        <name>K(+)</name>
        <dbReference type="ChEBI" id="CHEBI:29103"/>
    </ligand>
</feature>
<dbReference type="UniPathway" id="UPA00916">
    <property type="reaction ID" value="UER00889"/>
</dbReference>
<dbReference type="PANTHER" id="PTHR10584">
    <property type="entry name" value="SUGAR KINASE"/>
    <property type="match status" value="1"/>
</dbReference>
<keyword evidence="4 9" id="KW-0418">Kinase</keyword>
<feature type="binding site" evidence="9">
    <location>
        <position position="179"/>
    </location>
    <ligand>
        <name>ATP</name>
        <dbReference type="ChEBI" id="CHEBI:30616"/>
    </ligand>
</feature>
<keyword evidence="6 9" id="KW-0460">Magnesium</keyword>
<comment type="subunit">
    <text evidence="9">Homodimer.</text>
</comment>
<dbReference type="GO" id="GO:0004747">
    <property type="term" value="F:ribokinase activity"/>
    <property type="evidence" value="ECO:0007669"/>
    <property type="project" value="UniProtKB-UniRule"/>
</dbReference>
<comment type="caution">
    <text evidence="11">The sequence shown here is derived from an EMBL/GenBank/DDBJ whole genome shotgun (WGS) entry which is preliminary data.</text>
</comment>
<feature type="domain" description="Carbohydrate kinase PfkB" evidence="10">
    <location>
        <begin position="6"/>
        <end position="282"/>
    </location>
</feature>
<feature type="binding site" evidence="9">
    <location>
        <begin position="240"/>
        <end position="241"/>
    </location>
    <ligand>
        <name>ATP</name>
        <dbReference type="ChEBI" id="CHEBI:30616"/>
    </ligand>
</feature>
<reference evidence="11 12" key="1">
    <citation type="submission" date="2019-04" db="EMBL/GenBank/DDBJ databases">
        <title>Draft genome sequence of Youngimonas vesicularis.</title>
        <authorList>
            <person name="Hameed A."/>
        </authorList>
    </citation>
    <scope>NUCLEOTIDE SEQUENCE [LARGE SCALE GENOMIC DNA]</scope>
    <source>
        <strain evidence="11 12">CC-AMW-E</strain>
    </source>
</reference>
<evidence type="ECO:0000256" key="2">
    <source>
        <dbReference type="ARBA" id="ARBA00022723"/>
    </source>
</evidence>
<keyword evidence="9" id="KW-0963">Cytoplasm</keyword>
<organism evidence="11 12">
    <name type="scientific">Thalassobius vesicularis</name>
    <dbReference type="NCBI Taxonomy" id="1294297"/>
    <lineage>
        <taxon>Bacteria</taxon>
        <taxon>Pseudomonadati</taxon>
        <taxon>Pseudomonadota</taxon>
        <taxon>Alphaproteobacteria</taxon>
        <taxon>Rhodobacterales</taxon>
        <taxon>Roseobacteraceae</taxon>
        <taxon>Thalassovita</taxon>
    </lineage>
</organism>
<evidence type="ECO:0000256" key="5">
    <source>
        <dbReference type="ARBA" id="ARBA00022840"/>
    </source>
</evidence>
<dbReference type="InterPro" id="IPR011611">
    <property type="entry name" value="PfkB_dom"/>
</dbReference>
<dbReference type="GO" id="GO:0005524">
    <property type="term" value="F:ATP binding"/>
    <property type="evidence" value="ECO:0007669"/>
    <property type="project" value="UniProtKB-UniRule"/>
</dbReference>
<name>A0A4S3ME16_9RHOB</name>
<feature type="binding site" evidence="9">
    <location>
        <begin position="10"/>
        <end position="12"/>
    </location>
    <ligand>
        <name>substrate</name>
    </ligand>
</feature>
<dbReference type="SUPFAM" id="SSF53613">
    <property type="entry name" value="Ribokinase-like"/>
    <property type="match status" value="1"/>
</dbReference>
<proteinExistence type="inferred from homology"/>
<dbReference type="Proteomes" id="UP000306113">
    <property type="component" value="Unassembled WGS sequence"/>
</dbReference>
<dbReference type="InterPro" id="IPR029056">
    <property type="entry name" value="Ribokinase-like"/>
</dbReference>
<feature type="active site" description="Proton acceptor" evidence="9">
    <location>
        <position position="241"/>
    </location>
</feature>
<keyword evidence="5 9" id="KW-0067">ATP-binding</keyword>
<protein>
    <recommendedName>
        <fullName evidence="9">Ribokinase</fullName>
        <shortName evidence="9">RK</shortName>
        <ecNumber evidence="9">2.7.1.15</ecNumber>
    </recommendedName>
</protein>
<evidence type="ECO:0000256" key="6">
    <source>
        <dbReference type="ARBA" id="ARBA00022842"/>
    </source>
</evidence>
<feature type="binding site" evidence="9">
    <location>
        <begin position="206"/>
        <end position="211"/>
    </location>
    <ligand>
        <name>ATP</name>
        <dbReference type="ChEBI" id="CHEBI:30616"/>
    </ligand>
</feature>
<evidence type="ECO:0000313" key="11">
    <source>
        <dbReference type="EMBL" id="THD76862.1"/>
    </source>
</evidence>
<evidence type="ECO:0000259" key="10">
    <source>
        <dbReference type="Pfam" id="PF00294"/>
    </source>
</evidence>
<comment type="catalytic activity">
    <reaction evidence="9">
        <text>D-ribose + ATP = D-ribose 5-phosphate + ADP + H(+)</text>
        <dbReference type="Rhea" id="RHEA:13697"/>
        <dbReference type="ChEBI" id="CHEBI:15378"/>
        <dbReference type="ChEBI" id="CHEBI:30616"/>
        <dbReference type="ChEBI" id="CHEBI:47013"/>
        <dbReference type="ChEBI" id="CHEBI:78346"/>
        <dbReference type="ChEBI" id="CHEBI:456216"/>
        <dbReference type="EC" id="2.7.1.15"/>
    </reaction>
</comment>
<keyword evidence="1 9" id="KW-0808">Transferase</keyword>
<dbReference type="PRINTS" id="PR00990">
    <property type="entry name" value="RIBOKINASE"/>
</dbReference>
<keyword evidence="2 9" id="KW-0479">Metal-binding</keyword>
<dbReference type="EMBL" id="SSMD01000001">
    <property type="protein sequence ID" value="THD76862.1"/>
    <property type="molecule type" value="Genomic_DNA"/>
</dbReference>
<dbReference type="InterPro" id="IPR002139">
    <property type="entry name" value="Ribo/fructo_kinase"/>
</dbReference>
<evidence type="ECO:0000256" key="3">
    <source>
        <dbReference type="ARBA" id="ARBA00022741"/>
    </source>
</evidence>
<dbReference type="OrthoDB" id="9775849at2"/>
<feature type="binding site" evidence="9">
    <location>
        <position position="235"/>
    </location>
    <ligand>
        <name>K(+)</name>
        <dbReference type="ChEBI" id="CHEBI:29103"/>
    </ligand>
</feature>
<evidence type="ECO:0000256" key="8">
    <source>
        <dbReference type="ARBA" id="ARBA00023277"/>
    </source>
</evidence>
<dbReference type="PANTHER" id="PTHR10584:SF166">
    <property type="entry name" value="RIBOKINASE"/>
    <property type="match status" value="1"/>
</dbReference>
<dbReference type="RefSeq" id="WP_136337806.1">
    <property type="nucleotide sequence ID" value="NZ_SSMD01000001.1"/>
</dbReference>
<keyword evidence="7 9" id="KW-0630">Potassium</keyword>
<gene>
    <name evidence="9" type="primary">rbsK</name>
    <name evidence="11" type="ORF">E7681_03210</name>
</gene>
<dbReference type="Pfam" id="PF00294">
    <property type="entry name" value="PfkB"/>
    <property type="match status" value="1"/>
</dbReference>
<comment type="function">
    <text evidence="9">Catalyzes the phosphorylation of ribose at O-5 in a reaction requiring ATP and magnesium. The resulting D-ribose-5-phosphate can then be used either for sythesis of nucleotides, histidine, and tryptophan, or as a component of the pentose phosphate pathway.</text>
</comment>
<dbReference type="GO" id="GO:0019303">
    <property type="term" value="P:D-ribose catabolic process"/>
    <property type="evidence" value="ECO:0007669"/>
    <property type="project" value="UniProtKB-UniRule"/>
</dbReference>
<dbReference type="GO" id="GO:0046872">
    <property type="term" value="F:metal ion binding"/>
    <property type="evidence" value="ECO:0007669"/>
    <property type="project" value="UniProtKB-KW"/>
</dbReference>
<comment type="similarity">
    <text evidence="9">Belongs to the carbohydrate kinase PfkB family. Ribokinase subfamily.</text>
</comment>
<feature type="binding site" evidence="9">
    <location>
        <position position="241"/>
    </location>
    <ligand>
        <name>substrate</name>
    </ligand>
</feature>
<feature type="binding site" evidence="9">
    <location>
        <begin position="38"/>
        <end position="42"/>
    </location>
    <ligand>
        <name>substrate</name>
    </ligand>
</feature>
<feature type="binding site" evidence="9">
    <location>
        <position position="276"/>
    </location>
    <ligand>
        <name>K(+)</name>
        <dbReference type="ChEBI" id="CHEBI:29103"/>
    </ligand>
</feature>
<dbReference type="Gene3D" id="3.40.1190.20">
    <property type="match status" value="1"/>
</dbReference>
<comment type="activity regulation">
    <text evidence="9">Activated by a monovalent cation that binds near, but not in, the active site. The most likely occupant of the site in vivo is potassium. Ion binding induces a conformational change that may alter substrate affinity.</text>
</comment>
<evidence type="ECO:0000313" key="12">
    <source>
        <dbReference type="Proteomes" id="UP000306113"/>
    </source>
</evidence>
<feature type="binding site" evidence="9">
    <location>
        <position position="237"/>
    </location>
    <ligand>
        <name>K(+)</name>
        <dbReference type="ChEBI" id="CHEBI:29103"/>
    </ligand>
</feature>
<dbReference type="HAMAP" id="MF_01987">
    <property type="entry name" value="Ribokinase"/>
    <property type="match status" value="1"/>
</dbReference>
<comment type="pathway">
    <text evidence="9">Carbohydrate metabolism; D-ribose degradation; D-ribose 5-phosphate from beta-D-ribopyranose: step 2/2.</text>
</comment>
<keyword evidence="8 9" id="KW-0119">Carbohydrate metabolism</keyword>
<feature type="binding site" evidence="9">
    <location>
        <position position="136"/>
    </location>
    <ligand>
        <name>substrate</name>
    </ligand>
</feature>
<comment type="subcellular location">
    <subcellularLocation>
        <location evidence="9">Cytoplasm</location>
    </subcellularLocation>
</comment>
<dbReference type="GO" id="GO:0005737">
    <property type="term" value="C:cytoplasm"/>
    <property type="evidence" value="ECO:0007669"/>
    <property type="project" value="UniProtKB-SubCell"/>
</dbReference>
<accession>A0A4S3ME16</accession>
<dbReference type="CDD" id="cd01174">
    <property type="entry name" value="ribokinase"/>
    <property type="match status" value="1"/>
</dbReference>
<dbReference type="AlphaFoldDB" id="A0A4S3ME16"/>
<keyword evidence="3 9" id="KW-0547">Nucleotide-binding</keyword>
<dbReference type="InterPro" id="IPR011877">
    <property type="entry name" value="Ribokinase"/>
</dbReference>
<evidence type="ECO:0000256" key="7">
    <source>
        <dbReference type="ARBA" id="ARBA00022958"/>
    </source>
</evidence>
<keyword evidence="12" id="KW-1185">Reference proteome</keyword>
<evidence type="ECO:0000256" key="9">
    <source>
        <dbReference type="HAMAP-Rule" id="MF_01987"/>
    </source>
</evidence>
<dbReference type="EC" id="2.7.1.15" evidence="9"/>
<evidence type="ECO:0000256" key="4">
    <source>
        <dbReference type="ARBA" id="ARBA00022777"/>
    </source>
</evidence>
<evidence type="ECO:0000256" key="1">
    <source>
        <dbReference type="ARBA" id="ARBA00022679"/>
    </source>
</evidence>
<sequence length="292" mass="30885">MTVWNLGSINADYVYRVPHLPAPGETIAAASLERGLGGKGANMSVAVARAGARAAHIGAIGPDGRWAVERLTEYGVDTRWIREVSHPTGHAIINVDDNGENAIVIYPGANRDIPESVVGLALAEAHPGDTLLMQNETNKQRFAAEIGSQLGLKIVYAAAPFSVAAVTAIMPKLDMLILNAVEMEQLHSATGLMPGPQMGVKTVLVTRGAEGCLLFEKSRDWAPRKFPARKVVPVDTTGAGDTFTGYVLAGLDRGMPIEQAIDLATRAAALMVTRKGTADVIPDLRDVQGFSG</sequence>
<comment type="caution">
    <text evidence="9">Lacks conserved residue(s) required for the propagation of feature annotation.</text>
</comment>
<feature type="binding site" evidence="9">
    <location>
        <position position="271"/>
    </location>
    <ligand>
        <name>K(+)</name>
        <dbReference type="ChEBI" id="CHEBI:29103"/>
    </ligand>
</feature>
<comment type="cofactor">
    <cofactor evidence="9">
        <name>Mg(2+)</name>
        <dbReference type="ChEBI" id="CHEBI:18420"/>
    </cofactor>
    <text evidence="9">Requires a divalent cation, most likely magnesium in vivo, as an electrophilic catalyst to aid phosphoryl group transfer. It is the chelate of the metal and the nucleotide that is the actual substrate.</text>
</comment>